<accession>A0A5E6M6T5</accession>
<organism evidence="1 2">
    <name type="scientific">Methylacidimicrobium tartarophylax</name>
    <dbReference type="NCBI Taxonomy" id="1041768"/>
    <lineage>
        <taxon>Bacteria</taxon>
        <taxon>Pseudomonadati</taxon>
        <taxon>Verrucomicrobiota</taxon>
        <taxon>Methylacidimicrobium</taxon>
    </lineage>
</organism>
<reference evidence="1 2" key="1">
    <citation type="submission" date="2019-09" db="EMBL/GenBank/DDBJ databases">
        <authorList>
            <person name="Cremers G."/>
        </authorList>
    </citation>
    <scope>NUCLEOTIDE SEQUENCE [LARGE SCALE GENOMIC DNA]</scope>
    <source>
        <strain evidence="1">4A</strain>
    </source>
</reference>
<keyword evidence="1" id="KW-0560">Oxidoreductase</keyword>
<sequence length="157" mass="17871">MCANLLFICTGNYYRSRFAEVVFNFYSSARDLPWRASSRGLAVGPAPFPISPFARSRLQELGIPLPLTIRSPLCLREADLAQATRAIALQEWEHRPMIVRLFPQWLDRISFWDIDDVDRLPAAVALSKIENRVHLLLEELAGDQSAETLRKTTLETT</sequence>
<dbReference type="GO" id="GO:0030612">
    <property type="term" value="F:arsenate reductase (thioredoxin) activity"/>
    <property type="evidence" value="ECO:0007669"/>
    <property type="project" value="UniProtKB-EC"/>
</dbReference>
<evidence type="ECO:0000313" key="2">
    <source>
        <dbReference type="Proteomes" id="UP000334923"/>
    </source>
</evidence>
<keyword evidence="2" id="KW-1185">Reference proteome</keyword>
<dbReference type="EC" id="1.20.4.4" evidence="1"/>
<evidence type="ECO:0000313" key="1">
    <source>
        <dbReference type="EMBL" id="VVM05067.1"/>
    </source>
</evidence>
<dbReference type="InterPro" id="IPR036196">
    <property type="entry name" value="Ptyr_pPase_sf"/>
</dbReference>
<dbReference type="OrthoDB" id="9784339at2"/>
<dbReference type="RefSeq" id="WP_142659302.1">
    <property type="nucleotide sequence ID" value="NZ_CABFVA020000014.1"/>
</dbReference>
<dbReference type="Proteomes" id="UP000334923">
    <property type="component" value="Unassembled WGS sequence"/>
</dbReference>
<protein>
    <submittedName>
        <fullName evidence="1">Arsenate reductase</fullName>
        <ecNumber evidence="1">1.20.4.4</ecNumber>
    </submittedName>
</protein>
<name>A0A5E6M6T5_9BACT</name>
<dbReference type="EMBL" id="CABFVA020000014">
    <property type="protein sequence ID" value="VVM05067.1"/>
    <property type="molecule type" value="Genomic_DNA"/>
</dbReference>
<proteinExistence type="predicted"/>
<dbReference type="SUPFAM" id="SSF52788">
    <property type="entry name" value="Phosphotyrosine protein phosphatases I"/>
    <property type="match status" value="1"/>
</dbReference>
<gene>
    <name evidence="1" type="primary">ARSC2</name>
    <name evidence="1" type="synonym">arsC</name>
    <name evidence="1" type="ORF">MAMT_00443</name>
</gene>
<dbReference type="Gene3D" id="3.40.50.2300">
    <property type="match status" value="1"/>
</dbReference>
<dbReference type="AlphaFoldDB" id="A0A5E6M6T5"/>